<protein>
    <submittedName>
        <fullName evidence="1">Uncharacterized protein</fullName>
    </submittedName>
</protein>
<name>A0A840FPS0_9BURK</name>
<dbReference type="EMBL" id="JACIFZ010000006">
    <property type="protein sequence ID" value="MBB4223933.1"/>
    <property type="molecule type" value="Genomic_DNA"/>
</dbReference>
<gene>
    <name evidence="1" type="ORF">GGD71_004724</name>
</gene>
<sequence length="160" mass="17606">MHIEGDIYRIDFYGSPATASRTAKAFAFYRAAELAGELGAPAFRIVQGEVDRSILDGTEVFSWSDSFPEQPLGRLAASRESGTNVATLQKVAGTTYIPVPIYITPPGQAQRDYNEKRVSKLTILRAQMLRELPASLDDSTFLTREVLNKLGPRIVRAKSA</sequence>
<accession>A0A840FPS0</accession>
<dbReference type="AlphaFoldDB" id="A0A840FPS0"/>
<proteinExistence type="predicted"/>
<comment type="caution">
    <text evidence="1">The sequence shown here is derived from an EMBL/GenBank/DDBJ whole genome shotgun (WGS) entry which is preliminary data.</text>
</comment>
<evidence type="ECO:0000313" key="1">
    <source>
        <dbReference type="EMBL" id="MBB4223933.1"/>
    </source>
</evidence>
<organism evidence="1 2">
    <name type="scientific">Variovorax guangxiensis</name>
    <dbReference type="NCBI Taxonomy" id="1775474"/>
    <lineage>
        <taxon>Bacteria</taxon>
        <taxon>Pseudomonadati</taxon>
        <taxon>Pseudomonadota</taxon>
        <taxon>Betaproteobacteria</taxon>
        <taxon>Burkholderiales</taxon>
        <taxon>Comamonadaceae</taxon>
        <taxon>Variovorax</taxon>
    </lineage>
</organism>
<evidence type="ECO:0000313" key="2">
    <source>
        <dbReference type="Proteomes" id="UP000524450"/>
    </source>
</evidence>
<dbReference type="RefSeq" id="WP_184641018.1">
    <property type="nucleotide sequence ID" value="NZ_JACIFZ010000006.1"/>
</dbReference>
<dbReference type="Proteomes" id="UP000524450">
    <property type="component" value="Unassembled WGS sequence"/>
</dbReference>
<reference evidence="1 2" key="1">
    <citation type="submission" date="2020-08" db="EMBL/GenBank/DDBJ databases">
        <title>Genomic Encyclopedia of Type Strains, Phase IV (KMG-V): Genome sequencing to study the core and pangenomes of soil and plant-associated prokaryotes.</title>
        <authorList>
            <person name="Whitman W."/>
        </authorList>
    </citation>
    <scope>NUCLEOTIDE SEQUENCE [LARGE SCALE GENOMIC DNA]</scope>
    <source>
        <strain evidence="1 2">34/80</strain>
    </source>
</reference>